<dbReference type="InterPro" id="IPR017871">
    <property type="entry name" value="ABC_transporter-like_CS"/>
</dbReference>
<evidence type="ECO:0000256" key="11">
    <source>
        <dbReference type="SAM" id="MobiDB-lite"/>
    </source>
</evidence>
<gene>
    <name evidence="15" type="ORF">FSARC_1076</name>
</gene>
<keyword evidence="9 12" id="KW-0472">Membrane</keyword>
<accession>A0A8H4UA72</accession>
<organism evidence="15 16">
    <name type="scientific">Fusarium sarcochroum</name>
    <dbReference type="NCBI Taxonomy" id="1208366"/>
    <lineage>
        <taxon>Eukaryota</taxon>
        <taxon>Fungi</taxon>
        <taxon>Dikarya</taxon>
        <taxon>Ascomycota</taxon>
        <taxon>Pezizomycotina</taxon>
        <taxon>Sordariomycetes</taxon>
        <taxon>Hypocreomycetidae</taxon>
        <taxon>Hypocreales</taxon>
        <taxon>Nectriaceae</taxon>
        <taxon>Fusarium</taxon>
        <taxon>Fusarium lateritium species complex</taxon>
    </lineage>
</organism>
<feature type="transmembrane region" description="Helical" evidence="12">
    <location>
        <begin position="193"/>
        <end position="210"/>
    </location>
</feature>
<dbReference type="InterPro" id="IPR050173">
    <property type="entry name" value="ABC_transporter_C-like"/>
</dbReference>
<dbReference type="PROSITE" id="PS50893">
    <property type="entry name" value="ABC_TRANSPORTER_2"/>
    <property type="match status" value="2"/>
</dbReference>
<dbReference type="InterPro" id="IPR003593">
    <property type="entry name" value="AAA+_ATPase"/>
</dbReference>
<dbReference type="CDD" id="cd18580">
    <property type="entry name" value="ABC_6TM_ABCC_D2"/>
    <property type="match status" value="1"/>
</dbReference>
<feature type="transmembrane region" description="Helical" evidence="12">
    <location>
        <begin position="125"/>
        <end position="147"/>
    </location>
</feature>
<dbReference type="SUPFAM" id="SSF90123">
    <property type="entry name" value="ABC transporter transmembrane region"/>
    <property type="match status" value="2"/>
</dbReference>
<dbReference type="Pfam" id="PF00005">
    <property type="entry name" value="ABC_tran"/>
    <property type="match status" value="2"/>
</dbReference>
<dbReference type="InterPro" id="IPR011527">
    <property type="entry name" value="ABC1_TM_dom"/>
</dbReference>
<proteinExistence type="inferred from homology"/>
<feature type="domain" description="ABC transmembrane type-1" evidence="14">
    <location>
        <begin position="277"/>
        <end position="523"/>
    </location>
</feature>
<keyword evidence="4" id="KW-1003">Cell membrane</keyword>
<dbReference type="PANTHER" id="PTHR24223">
    <property type="entry name" value="ATP-BINDING CASSETTE SUB-FAMILY C"/>
    <property type="match status" value="1"/>
</dbReference>
<dbReference type="Gene3D" id="1.20.1560.10">
    <property type="entry name" value="ABC transporter type 1, transmembrane domain"/>
    <property type="match status" value="2"/>
</dbReference>
<dbReference type="FunFam" id="1.20.1560.10:FF:000055">
    <property type="entry name" value="ABC multidrug transporter (Eurofung)"/>
    <property type="match status" value="1"/>
</dbReference>
<feature type="transmembrane region" description="Helical" evidence="12">
    <location>
        <begin position="65"/>
        <end position="86"/>
    </location>
</feature>
<evidence type="ECO:0000256" key="7">
    <source>
        <dbReference type="ARBA" id="ARBA00022840"/>
    </source>
</evidence>
<evidence type="ECO:0000256" key="1">
    <source>
        <dbReference type="ARBA" id="ARBA00004651"/>
    </source>
</evidence>
<keyword evidence="16" id="KW-1185">Reference proteome</keyword>
<reference evidence="15" key="1">
    <citation type="journal article" date="2020" name="BMC Genomics">
        <title>Correction to: Identification and distribution of gene clusters required for synthesis of sphingolipid metabolism inhibitors in diverse species of the filamentous fungus Fusarium.</title>
        <authorList>
            <person name="Kim H.S."/>
            <person name="Lohmar J.M."/>
            <person name="Busman M."/>
            <person name="Brown D.W."/>
            <person name="Naumann T.A."/>
            <person name="Divon H.H."/>
            <person name="Lysoe E."/>
            <person name="Uhlig S."/>
            <person name="Proctor R.H."/>
        </authorList>
    </citation>
    <scope>NUCLEOTIDE SEQUENCE</scope>
    <source>
        <strain evidence="15">NRRL 20472</strain>
    </source>
</reference>
<keyword evidence="3" id="KW-0813">Transport</keyword>
<evidence type="ECO:0000256" key="8">
    <source>
        <dbReference type="ARBA" id="ARBA00022989"/>
    </source>
</evidence>
<dbReference type="CDD" id="cd03250">
    <property type="entry name" value="ABCC_MRP_domain1"/>
    <property type="match status" value="1"/>
</dbReference>
<comment type="caution">
    <text evidence="15">The sequence shown here is derived from an EMBL/GenBank/DDBJ whole genome shotgun (WGS) entry which is preliminary data.</text>
</comment>
<evidence type="ECO:0000256" key="4">
    <source>
        <dbReference type="ARBA" id="ARBA00022475"/>
    </source>
</evidence>
<evidence type="ECO:0000256" key="6">
    <source>
        <dbReference type="ARBA" id="ARBA00022741"/>
    </source>
</evidence>
<feature type="transmembrane region" description="Helical" evidence="12">
    <location>
        <begin position="385"/>
        <end position="407"/>
    </location>
</feature>
<evidence type="ECO:0000256" key="12">
    <source>
        <dbReference type="SAM" id="Phobius"/>
    </source>
</evidence>
<feature type="transmembrane region" description="Helical" evidence="12">
    <location>
        <begin position="285"/>
        <end position="310"/>
    </location>
</feature>
<evidence type="ECO:0000259" key="13">
    <source>
        <dbReference type="PROSITE" id="PS50893"/>
    </source>
</evidence>
<feature type="transmembrane region" description="Helical" evidence="12">
    <location>
        <begin position="1009"/>
        <end position="1027"/>
    </location>
</feature>
<evidence type="ECO:0000259" key="14">
    <source>
        <dbReference type="PROSITE" id="PS50929"/>
    </source>
</evidence>
<evidence type="ECO:0000256" key="2">
    <source>
        <dbReference type="ARBA" id="ARBA00009726"/>
    </source>
</evidence>
<dbReference type="FunFam" id="1.20.1560.10:FF:000066">
    <property type="entry name" value="ABC multidrug transporter (Eurofung)"/>
    <property type="match status" value="1"/>
</dbReference>
<feature type="transmembrane region" description="Helical" evidence="12">
    <location>
        <begin position="1091"/>
        <end position="1112"/>
    </location>
</feature>
<evidence type="ECO:0000256" key="3">
    <source>
        <dbReference type="ARBA" id="ARBA00022448"/>
    </source>
</evidence>
<name>A0A8H4UA72_9HYPO</name>
<feature type="transmembrane region" description="Helical" evidence="12">
    <location>
        <begin position="153"/>
        <end position="172"/>
    </location>
</feature>
<dbReference type="InterPro" id="IPR044726">
    <property type="entry name" value="ABCC_6TM_D2"/>
</dbReference>
<dbReference type="OrthoDB" id="6500128at2759"/>
<evidence type="ECO:0000313" key="16">
    <source>
        <dbReference type="Proteomes" id="UP000622797"/>
    </source>
</evidence>
<keyword evidence="7" id="KW-0067">ATP-binding</keyword>
<dbReference type="InterPro" id="IPR036640">
    <property type="entry name" value="ABC1_TM_sf"/>
</dbReference>
<feature type="transmembrane region" description="Helical" evidence="12">
    <location>
        <begin position="465"/>
        <end position="488"/>
    </location>
</feature>
<comment type="similarity">
    <text evidence="2">Belongs to the ABC transporter superfamily. ABCC family. Conjugate transporter (TC 3.A.1.208) subfamily.</text>
</comment>
<feature type="transmembrane region" description="Helical" evidence="12">
    <location>
        <begin position="862"/>
        <end position="884"/>
    </location>
</feature>
<keyword evidence="8 12" id="KW-1133">Transmembrane helix</keyword>
<dbReference type="GO" id="GO:0005886">
    <property type="term" value="C:plasma membrane"/>
    <property type="evidence" value="ECO:0007669"/>
    <property type="project" value="UniProtKB-SubCell"/>
</dbReference>
<dbReference type="SUPFAM" id="SSF52540">
    <property type="entry name" value="P-loop containing nucleoside triphosphate hydrolases"/>
    <property type="match status" value="2"/>
</dbReference>
<feature type="transmembrane region" description="Helical" evidence="12">
    <location>
        <begin position="27"/>
        <end position="44"/>
    </location>
</feature>
<feature type="transmembrane region" description="Helical" evidence="12">
    <location>
        <begin position="92"/>
        <end position="113"/>
    </location>
</feature>
<dbReference type="FunFam" id="3.40.50.300:FF:001854">
    <property type="entry name" value="ABC multidrug transporter (Eurofung)"/>
    <property type="match status" value="1"/>
</dbReference>
<feature type="domain" description="ABC transmembrane type-1" evidence="14">
    <location>
        <begin position="871"/>
        <end position="1141"/>
    </location>
</feature>
<dbReference type="Pfam" id="PF00664">
    <property type="entry name" value="ABC_membrane"/>
    <property type="match status" value="1"/>
</dbReference>
<feature type="compositionally biased region" description="Basic and acidic residues" evidence="11">
    <location>
        <begin position="811"/>
        <end position="824"/>
    </location>
</feature>
<dbReference type="GO" id="GO:0016887">
    <property type="term" value="F:ATP hydrolysis activity"/>
    <property type="evidence" value="ECO:0007669"/>
    <property type="project" value="InterPro"/>
</dbReference>
<reference evidence="15" key="2">
    <citation type="submission" date="2020-05" db="EMBL/GenBank/DDBJ databases">
        <authorList>
            <person name="Kim H.-S."/>
            <person name="Proctor R.H."/>
            <person name="Brown D.W."/>
        </authorList>
    </citation>
    <scope>NUCLEOTIDE SEQUENCE</scope>
    <source>
        <strain evidence="15">NRRL 20472</strain>
    </source>
</reference>
<evidence type="ECO:0000256" key="5">
    <source>
        <dbReference type="ARBA" id="ARBA00022692"/>
    </source>
</evidence>
<dbReference type="GO" id="GO:0140359">
    <property type="term" value="F:ABC-type transporter activity"/>
    <property type="evidence" value="ECO:0007669"/>
    <property type="project" value="InterPro"/>
</dbReference>
<dbReference type="InterPro" id="IPR003439">
    <property type="entry name" value="ABC_transporter-like_ATP-bd"/>
</dbReference>
<feature type="transmembrane region" description="Helical" evidence="12">
    <location>
        <begin position="904"/>
        <end position="934"/>
    </location>
</feature>
<dbReference type="EMBL" id="JABEXW010000060">
    <property type="protein sequence ID" value="KAF4972354.1"/>
    <property type="molecule type" value="Genomic_DNA"/>
</dbReference>
<dbReference type="SMART" id="SM00382">
    <property type="entry name" value="AAA"/>
    <property type="match status" value="2"/>
</dbReference>
<feature type="domain" description="ABC transporter" evidence="13">
    <location>
        <begin position="1184"/>
        <end position="1441"/>
    </location>
</feature>
<keyword evidence="6" id="KW-0547">Nucleotide-binding</keyword>
<keyword evidence="5 12" id="KW-0812">Transmembrane</keyword>
<dbReference type="GO" id="GO:0005524">
    <property type="term" value="F:ATP binding"/>
    <property type="evidence" value="ECO:0007669"/>
    <property type="project" value="UniProtKB-KW"/>
</dbReference>
<dbReference type="Proteomes" id="UP000622797">
    <property type="component" value="Unassembled WGS sequence"/>
</dbReference>
<comment type="subcellular location">
    <subcellularLocation>
        <location evidence="1">Cell membrane</location>
        <topology evidence="1">Multi-pass membrane protein</topology>
    </subcellularLocation>
</comment>
<evidence type="ECO:0000256" key="9">
    <source>
        <dbReference type="ARBA" id="ARBA00023136"/>
    </source>
</evidence>
<feature type="transmembrane region" description="Helical" evidence="12">
    <location>
        <begin position="983"/>
        <end position="1003"/>
    </location>
</feature>
<dbReference type="PROSITE" id="PS00211">
    <property type="entry name" value="ABC_TRANSPORTER_1"/>
    <property type="match status" value="2"/>
</dbReference>
<feature type="domain" description="ABC transporter" evidence="13">
    <location>
        <begin position="575"/>
        <end position="803"/>
    </location>
</feature>
<dbReference type="PANTHER" id="PTHR24223:SF345">
    <property type="entry name" value="ABC MULTIDRUG TRANSPORTER (EUROFUNG)"/>
    <property type="match status" value="1"/>
</dbReference>
<evidence type="ECO:0000256" key="10">
    <source>
        <dbReference type="ARBA" id="ARBA00023180"/>
    </source>
</evidence>
<dbReference type="InterPro" id="IPR027417">
    <property type="entry name" value="P-loop_NTPase"/>
</dbReference>
<protein>
    <recommendedName>
        <fullName evidence="17">ABC transporter</fullName>
    </recommendedName>
</protein>
<dbReference type="Gene3D" id="3.40.50.300">
    <property type="entry name" value="P-loop containing nucleotide triphosphate hydrolases"/>
    <property type="match status" value="2"/>
</dbReference>
<dbReference type="PROSITE" id="PS50929">
    <property type="entry name" value="ABC_TM1F"/>
    <property type="match status" value="2"/>
</dbReference>
<sequence length="1445" mass="159759">MPFYTEQDDLLQLNEDGFDFNVQFEQLFFSIIPSVVFIVSSLWRTHSQARKPTVVDAPVFQLIKLASITAYVGLELSLVILVAAGTFHATSIFIASSVLKLISALLMILLSLIDHRKSIRPSVLLNSYLFLTLLLDVVQARTLFMTWTVKPELAYSSIFAATIALKLGILLLEAQRKSKWVVMKEKERSPEETSGIFSLGVFFWLNKIFMEGYKKVLTMEDLFPLDTSLHGNALHESFSKNMDYSKLKGDKLGLAKVLVRTLQIPLLLPVLPRLALLGFTFSDNIGYGFIGASILIYSGIGVSLSLYWYFHNRLRTMTRSILVIETYIKATQSRIGVSDDSAGLTLMSTDIERINIGLVPLHETWAAIIQAALAGYMLYNQLGVVFVAPMAVVVVCVVCLMVFMNFAGDSQRAWMAGVQKRVGLTATVIGSMKNIKMSGLAAPVSAFVQKLRVDELAAGAKFRKIYIVAAILGYVPLLLSPPLTLAFARRDLTATRMFTSLAYLLLLTNPLSEIFQSVPQLMSAIACLGRIQAFLECETRLDYRRVLADSALSSGTSPTSSTASSESDRDVAYSIVVEDGWLGWKEDNFALQRVNTRIAKSSLTMVIGAVGSGKSTLCKGLLGEIPYRKGNVSLSTRFPHVGFCDQTTFLSNGTIRDNIIGFSSFDIERYSQVIRATALSYDLDALQQGDKTCIGSDGITLSGGQKQRVSLARALYLQSDLLILDDVFSGLDADTEEQVFRRVFGPDGLLRQRRTTVVLCTHSIRHLPAADHIIALGNGTISEQGTFTELMARPGYVQRMGLKTSSDTDDSPEKDSLDDSQQESKLEVDITLTRTTSSLSPDVDVARQTGDRTVYKHYGKSVGSVMVTCTLFFATLWGFFTNFPTIWLKFWTDDVYSDNPEHSYAYYAGIYALLNVCSLISLLLLGISILLVIVKKAGANLHHDALRTLIQAPLRFFTTTDTGVITNLFSQDLNLIDTELPNALLITLFCAFQALGQAAVMVTSSPFVAISYPFLLALLWVVQKFYLRTSRQLRLLDLETKSPLYTHFLDTRKGITTLRAFGFVKNDIQKNARLVDTSQRPAYLLIMIQQWLNLVLNLVVMVIATILVSLAVRLHSNTAFTGASLVTLMNFGDNLSGIVIWWTKLETSIGAVSRLRSFNEKVKPENREEEDLIPSEQWPQTGAVELKDVSASYDAEDCIDTTSTMALRNISLNISPGEKVAICGRTGSGKSSLIALLLKLLDPLPTNGGEVVIDNTLLHRVDRPTLRQRILAVPQEAVFLPDGSTFKLNLDPFDVSTHEECQAVLTTVGLWQFVHELGGLDVGMNPETLSAGQRQLMSLGRVLLRRRIRARNLGLTGDATDSGILLLDEVSSSVDHETERVMQEIIRVEFKNYTIIAVSHRLEMIMDFDRVVVMDTGEIVEVGVPSKLAEESGSRFGDLVKAGSK</sequence>
<evidence type="ECO:0000313" key="15">
    <source>
        <dbReference type="EMBL" id="KAF4972354.1"/>
    </source>
</evidence>
<feature type="region of interest" description="Disordered" evidence="11">
    <location>
        <begin position="801"/>
        <end position="824"/>
    </location>
</feature>
<keyword evidence="10" id="KW-0325">Glycoprotein</keyword>
<evidence type="ECO:0008006" key="17">
    <source>
        <dbReference type="Google" id="ProtNLM"/>
    </source>
</evidence>